<accession>A0ABQ8F702</accession>
<proteinExistence type="predicted"/>
<evidence type="ECO:0000256" key="1">
    <source>
        <dbReference type="SAM" id="SignalP"/>
    </source>
</evidence>
<keyword evidence="3" id="KW-1185">Reference proteome</keyword>
<dbReference type="EMBL" id="JAFCIX010000371">
    <property type="protein sequence ID" value="KAH6592776.1"/>
    <property type="molecule type" value="Genomic_DNA"/>
</dbReference>
<organism evidence="2 3">
    <name type="scientific">Batrachochytrium salamandrivorans</name>
    <dbReference type="NCBI Taxonomy" id="1357716"/>
    <lineage>
        <taxon>Eukaryota</taxon>
        <taxon>Fungi</taxon>
        <taxon>Fungi incertae sedis</taxon>
        <taxon>Chytridiomycota</taxon>
        <taxon>Chytridiomycota incertae sedis</taxon>
        <taxon>Chytridiomycetes</taxon>
        <taxon>Rhizophydiales</taxon>
        <taxon>Rhizophydiales incertae sedis</taxon>
        <taxon>Batrachochytrium</taxon>
    </lineage>
</organism>
<feature type="signal peptide" evidence="1">
    <location>
        <begin position="1"/>
        <end position="18"/>
    </location>
</feature>
<evidence type="ECO:0000313" key="3">
    <source>
        <dbReference type="Proteomes" id="UP001648503"/>
    </source>
</evidence>
<feature type="chain" id="PRO_5045083389" evidence="1">
    <location>
        <begin position="19"/>
        <end position="207"/>
    </location>
</feature>
<sequence length="207" mass="23973">MKFNVLVVAAMVITSVNAGWKGRFQNPFKKSGGGSKSRVTLELTENEEGTSKDLDLLNKDKICGDIKAKVYDLYRNIKCRNDLFRYQMPLLCMVMEDRGVGNARNYVRVKKDDDDKDSESKIKRVEDWFRLHLEDKLKVEKMGENLTDLLKEHFVEWARFLATGCSTDGAEWLSPEKILKDMPFVRWHYETTQAQDTNESDLGIHDK</sequence>
<reference evidence="2 3" key="1">
    <citation type="submission" date="2021-02" db="EMBL/GenBank/DDBJ databases">
        <title>Variation within the Batrachochytrium salamandrivorans European outbreak.</title>
        <authorList>
            <person name="Kelly M."/>
            <person name="Pasmans F."/>
            <person name="Shea T.P."/>
            <person name="Munoz J.F."/>
            <person name="Carranza S."/>
            <person name="Cuomo C.A."/>
            <person name="Martel A."/>
        </authorList>
    </citation>
    <scope>NUCLEOTIDE SEQUENCE [LARGE SCALE GENOMIC DNA]</scope>
    <source>
        <strain evidence="2 3">AMFP18/2</strain>
    </source>
</reference>
<name>A0ABQ8F702_9FUNG</name>
<evidence type="ECO:0000313" key="2">
    <source>
        <dbReference type="EMBL" id="KAH6592776.1"/>
    </source>
</evidence>
<dbReference type="Proteomes" id="UP001648503">
    <property type="component" value="Unassembled WGS sequence"/>
</dbReference>
<protein>
    <submittedName>
        <fullName evidence="2">Uncharacterized protein</fullName>
    </submittedName>
</protein>
<keyword evidence="1" id="KW-0732">Signal</keyword>
<comment type="caution">
    <text evidence="2">The sequence shown here is derived from an EMBL/GenBank/DDBJ whole genome shotgun (WGS) entry which is preliminary data.</text>
</comment>
<gene>
    <name evidence="2" type="ORF">BASA50_007826</name>
</gene>